<evidence type="ECO:0000256" key="1">
    <source>
        <dbReference type="SAM" id="SignalP"/>
    </source>
</evidence>
<accession>A0A1F7GVZ9</accession>
<evidence type="ECO:0008006" key="4">
    <source>
        <dbReference type="Google" id="ProtNLM"/>
    </source>
</evidence>
<dbReference type="Gene3D" id="3.20.20.80">
    <property type="entry name" value="Glycosidases"/>
    <property type="match status" value="1"/>
</dbReference>
<protein>
    <recommendedName>
        <fullName evidence="4">EF-hand domain-containing protein</fullName>
    </recommendedName>
</protein>
<dbReference type="SUPFAM" id="SSF51445">
    <property type="entry name" value="(Trans)glycosidases"/>
    <property type="match status" value="1"/>
</dbReference>
<sequence length="543" mass="61018">MRKYIALLFLMACTLFLTPHVLAQGRPRNIYGAHLISPTHDEIRQACRTVNANSGEWGSLVRVIREGEMKPEDLQAEYNIAFEEKCLYIIRFATNIDDGGNWQLPTESTTEYIVNVIKNTRAPSHGYYQLGNELNRGDELAGDCLGNIPAYAQWFEITKQKILEVDKDAEVMVAPVDKASPHRPPTFCDAKIFYRELLNAQPTIFNNVSTLATHTYFNGHNMFGGPLISSYIAEKKYLFQIGVDHALGMNVIVTETGGDTGEETLANIQKAISAWEKDEKLLSFNIFTYNACDGNFASFSMVNCSDKSRTPLGEFIYSSQKIVGEPEFTFGATTTGTFVRDLAENLDFSTEISLINKSTDAIRRGEYELVLLGPSFEYSFSDFHIVLPGKELKTTFTMNPGRTVGCPTLRFGLARKGRVVLELAEWTPCIHQAPILEFPDLRYPTGQVELANAEVQCFDKNEQIVARENGQIKAGRLVIEHVEGVNFVDEYRCVLIAEGSLPQQWFMHFAPGENIEEANTLWPIDKNQDGQFSLTDILNLYSQ</sequence>
<reference evidence="2 3" key="1">
    <citation type="journal article" date="2016" name="Nat. Commun.">
        <title>Thousands of microbial genomes shed light on interconnected biogeochemical processes in an aquifer system.</title>
        <authorList>
            <person name="Anantharaman K."/>
            <person name="Brown C.T."/>
            <person name="Hug L.A."/>
            <person name="Sharon I."/>
            <person name="Castelle C.J."/>
            <person name="Probst A.J."/>
            <person name="Thomas B.C."/>
            <person name="Singh A."/>
            <person name="Wilkins M.J."/>
            <person name="Karaoz U."/>
            <person name="Brodie E.L."/>
            <person name="Williams K.H."/>
            <person name="Hubbard S.S."/>
            <person name="Banfield J.F."/>
        </authorList>
    </citation>
    <scope>NUCLEOTIDE SEQUENCE [LARGE SCALE GENOMIC DNA]</scope>
</reference>
<organism evidence="2 3">
    <name type="scientific">Candidatus Roizmanbacteria bacterium RIFCSPHIGHO2_02_FULL_37_24</name>
    <dbReference type="NCBI Taxonomy" id="1802037"/>
    <lineage>
        <taxon>Bacteria</taxon>
        <taxon>Candidatus Roizmaniibacteriota</taxon>
    </lineage>
</organism>
<keyword evidence="1" id="KW-0732">Signal</keyword>
<dbReference type="EMBL" id="MFZM01000037">
    <property type="protein sequence ID" value="OGK22652.1"/>
    <property type="molecule type" value="Genomic_DNA"/>
</dbReference>
<proteinExistence type="predicted"/>
<feature type="chain" id="PRO_5009529210" description="EF-hand domain-containing protein" evidence="1">
    <location>
        <begin position="24"/>
        <end position="543"/>
    </location>
</feature>
<gene>
    <name evidence="2" type="ORF">A3C24_00485</name>
</gene>
<name>A0A1F7GVZ9_9BACT</name>
<dbReference type="AlphaFoldDB" id="A0A1F7GVZ9"/>
<evidence type="ECO:0000313" key="3">
    <source>
        <dbReference type="Proteomes" id="UP000177159"/>
    </source>
</evidence>
<evidence type="ECO:0000313" key="2">
    <source>
        <dbReference type="EMBL" id="OGK22652.1"/>
    </source>
</evidence>
<feature type="signal peptide" evidence="1">
    <location>
        <begin position="1"/>
        <end position="23"/>
    </location>
</feature>
<comment type="caution">
    <text evidence="2">The sequence shown here is derived from an EMBL/GenBank/DDBJ whole genome shotgun (WGS) entry which is preliminary data.</text>
</comment>
<dbReference type="Proteomes" id="UP000177159">
    <property type="component" value="Unassembled WGS sequence"/>
</dbReference>
<dbReference type="InterPro" id="IPR017853">
    <property type="entry name" value="GH"/>
</dbReference>